<evidence type="ECO:0000313" key="4">
    <source>
        <dbReference type="EMBL" id="QTQ11284.1"/>
    </source>
</evidence>
<feature type="domain" description="KOW" evidence="2">
    <location>
        <begin position="113"/>
        <end position="142"/>
    </location>
</feature>
<evidence type="ECO:0000313" key="5">
    <source>
        <dbReference type="Proteomes" id="UP000671995"/>
    </source>
</evidence>
<organism evidence="4 5">
    <name type="scientific">Treponema parvum</name>
    <dbReference type="NCBI Taxonomy" id="138851"/>
    <lineage>
        <taxon>Bacteria</taxon>
        <taxon>Pseudomonadati</taxon>
        <taxon>Spirochaetota</taxon>
        <taxon>Spirochaetia</taxon>
        <taxon>Spirochaetales</taxon>
        <taxon>Treponemataceae</taxon>
        <taxon>Treponema</taxon>
    </lineage>
</organism>
<dbReference type="SUPFAM" id="SSF50104">
    <property type="entry name" value="Translation proteins SH3-like domain"/>
    <property type="match status" value="1"/>
</dbReference>
<dbReference type="InterPro" id="IPR005824">
    <property type="entry name" value="KOW"/>
</dbReference>
<sequence length="161" mass="18847">MIFTGEEKNFKEKATEILKEKYPSVNFYYFQRKMYTEKRGWFLGTLFTGYLFFQIEELTADFFTELRAIKGFCRILRDNRKPTRITGSALEELKFLIKNGEVLGVSKVQFLPNQKIKAIAGPFVGYEGNIVKVNQKQKRITVRSLLIDNGLTFDLKYEDVE</sequence>
<reference evidence="4" key="2">
    <citation type="journal article" date="2021" name="Microbiol. Resour. Announc.">
        <title>Complete Genome Sequences of Three Human Oral Treponema parvum Isolates.</title>
        <authorList>
            <person name="Zeng H."/>
            <person name="Watt R.M."/>
        </authorList>
    </citation>
    <scope>NUCLEOTIDE SEQUENCE</scope>
    <source>
        <strain evidence="4">ATCC 700773</strain>
    </source>
</reference>
<gene>
    <name evidence="4" type="ORF">HRI96_03175</name>
</gene>
<dbReference type="Gene3D" id="2.30.30.30">
    <property type="match status" value="1"/>
</dbReference>
<dbReference type="InterPro" id="IPR036735">
    <property type="entry name" value="NGN_dom_sf"/>
</dbReference>
<dbReference type="Gene3D" id="3.30.70.940">
    <property type="entry name" value="NusG, N-terminal domain"/>
    <property type="match status" value="1"/>
</dbReference>
<accession>A0A975EYL7</accession>
<dbReference type="EMBL" id="CP054257">
    <property type="protein sequence ID" value="QTQ11284.1"/>
    <property type="molecule type" value="Genomic_DNA"/>
</dbReference>
<proteinExistence type="predicted"/>
<reference evidence="4" key="1">
    <citation type="submission" date="2020-05" db="EMBL/GenBank/DDBJ databases">
        <authorList>
            <person name="Zeng H."/>
            <person name="Chan Y.K."/>
            <person name="Watt R.M."/>
        </authorList>
    </citation>
    <scope>NUCLEOTIDE SEQUENCE</scope>
    <source>
        <strain evidence="4">ATCC 700773</strain>
    </source>
</reference>
<feature type="domain" description="NusG-like N-terminal" evidence="3">
    <location>
        <begin position="5"/>
        <end position="93"/>
    </location>
</feature>
<dbReference type="InterPro" id="IPR014722">
    <property type="entry name" value="Rib_uL2_dom2"/>
</dbReference>
<dbReference type="SUPFAM" id="SSF82679">
    <property type="entry name" value="N-utilization substance G protein NusG, N-terminal domain"/>
    <property type="match status" value="1"/>
</dbReference>
<dbReference type="Pfam" id="PF00467">
    <property type="entry name" value="KOW"/>
    <property type="match status" value="1"/>
</dbReference>
<name>A0A975EYL7_9SPIR</name>
<evidence type="ECO:0000259" key="2">
    <source>
        <dbReference type="Pfam" id="PF00467"/>
    </source>
</evidence>
<dbReference type="Proteomes" id="UP000671995">
    <property type="component" value="Chromosome"/>
</dbReference>
<dbReference type="Pfam" id="PF02357">
    <property type="entry name" value="NusG"/>
    <property type="match status" value="1"/>
</dbReference>
<dbReference type="InterPro" id="IPR006645">
    <property type="entry name" value="NGN-like_dom"/>
</dbReference>
<evidence type="ECO:0000259" key="3">
    <source>
        <dbReference type="Pfam" id="PF02357"/>
    </source>
</evidence>
<dbReference type="GO" id="GO:0006354">
    <property type="term" value="P:DNA-templated transcription elongation"/>
    <property type="evidence" value="ECO:0007669"/>
    <property type="project" value="InterPro"/>
</dbReference>
<evidence type="ECO:0000256" key="1">
    <source>
        <dbReference type="ARBA" id="ARBA00023163"/>
    </source>
</evidence>
<keyword evidence="1" id="KW-0804">Transcription</keyword>
<dbReference type="InterPro" id="IPR008991">
    <property type="entry name" value="Translation_prot_SH3-like_sf"/>
</dbReference>
<dbReference type="AlphaFoldDB" id="A0A975EYL7"/>
<protein>
    <submittedName>
        <fullName evidence="4">KOW motif-containing protein</fullName>
    </submittedName>
</protein>